<reference evidence="2 4" key="1">
    <citation type="journal article" date="2014" name="Genome Announc.">
        <title>Draft Genome Sequences of Two Vibrionaceae Species, Vibrio ponticus C121 and Photobacterium aphoticum C119, Isolated as Coral Reef Microbiota.</title>
        <authorList>
            <person name="Al-saari N."/>
            <person name="Meirelles P.M."/>
            <person name="Mino S."/>
            <person name="Suda W."/>
            <person name="Oshima K."/>
            <person name="Hattori M."/>
            <person name="Ohkuma M."/>
            <person name="Thompson F.L."/>
            <person name="Gomez-Gil B."/>
            <person name="Sawabe T."/>
            <person name="Sawabe T."/>
        </authorList>
    </citation>
    <scope>NUCLEOTIDE SEQUENCE [LARGE SCALE GENOMIC DNA]</scope>
    <source>
        <strain evidence="2 4">JCM 19237</strain>
    </source>
</reference>
<dbReference type="OrthoDB" id="5903948at2"/>
<accession>A0A090R9N5</accession>
<dbReference type="NCBIfam" id="NF008655">
    <property type="entry name" value="PRK11653.1"/>
    <property type="match status" value="1"/>
</dbReference>
<proteinExistence type="predicted"/>
<evidence type="ECO:0000313" key="2">
    <source>
        <dbReference type="EMBL" id="GAL04317.1"/>
    </source>
</evidence>
<dbReference type="eggNOG" id="COG5463">
    <property type="taxonomic scope" value="Bacteria"/>
</dbReference>
<dbReference type="RefSeq" id="WP_047876058.1">
    <property type="nucleotide sequence ID" value="NZ_BMYC01000006.1"/>
</dbReference>
<feature type="region of interest" description="Disordered" evidence="1">
    <location>
        <begin position="176"/>
        <end position="211"/>
    </location>
</feature>
<evidence type="ECO:0000313" key="5">
    <source>
        <dbReference type="Proteomes" id="UP000036426"/>
    </source>
</evidence>
<dbReference type="Pfam" id="PF06693">
    <property type="entry name" value="DUF1190"/>
    <property type="match status" value="1"/>
</dbReference>
<feature type="compositionally biased region" description="Low complexity" evidence="1">
    <location>
        <begin position="185"/>
        <end position="211"/>
    </location>
</feature>
<comment type="caution">
    <text evidence="2">The sequence shown here is derived from an EMBL/GenBank/DDBJ whole genome shotgun (WGS) entry which is preliminary data.</text>
</comment>
<dbReference type="Proteomes" id="UP000036426">
    <property type="component" value="Unassembled WGS sequence"/>
</dbReference>
<dbReference type="EMBL" id="LDOV01000037">
    <property type="protein sequence ID" value="KLU99139.1"/>
    <property type="molecule type" value="Genomic_DNA"/>
</dbReference>
<dbReference type="STRING" id="754436.JCM19237_989"/>
<dbReference type="AlphaFoldDB" id="A0A090R9N5"/>
<dbReference type="InterPro" id="IPR009576">
    <property type="entry name" value="Biofilm_formation_YgiB"/>
</dbReference>
<keyword evidence="5" id="KW-1185">Reference proteome</keyword>
<organism evidence="2 4">
    <name type="scientific">Photobacterium aphoticum</name>
    <dbReference type="NCBI Taxonomy" id="754436"/>
    <lineage>
        <taxon>Bacteria</taxon>
        <taxon>Pseudomonadati</taxon>
        <taxon>Pseudomonadota</taxon>
        <taxon>Gammaproteobacteria</taxon>
        <taxon>Vibrionales</taxon>
        <taxon>Vibrionaceae</taxon>
        <taxon>Photobacterium</taxon>
    </lineage>
</organism>
<dbReference type="PATRIC" id="fig|754436.4.peg.4066"/>
<reference evidence="3 5" key="2">
    <citation type="submission" date="2015-05" db="EMBL/GenBank/DDBJ databases">
        <title>Photobacterium galathea sp. nov.</title>
        <authorList>
            <person name="Machado H."/>
            <person name="Gram L."/>
        </authorList>
    </citation>
    <scope>NUCLEOTIDE SEQUENCE [LARGE SCALE GENOMIC DNA]</scope>
    <source>
        <strain evidence="3 5">DSM 25995</strain>
    </source>
</reference>
<dbReference type="EMBL" id="BBMN01000004">
    <property type="protein sequence ID" value="GAL04317.1"/>
    <property type="molecule type" value="Genomic_DNA"/>
</dbReference>
<gene>
    <name evidence="3" type="ORF">ABT58_19205</name>
    <name evidence="2" type="ORF">JCM19237_989</name>
</gene>
<evidence type="ECO:0000313" key="4">
    <source>
        <dbReference type="Proteomes" id="UP000029227"/>
    </source>
</evidence>
<evidence type="ECO:0000256" key="1">
    <source>
        <dbReference type="SAM" id="MobiDB-lite"/>
    </source>
</evidence>
<dbReference type="Proteomes" id="UP000029227">
    <property type="component" value="Unassembled WGS sequence"/>
</dbReference>
<protein>
    <submittedName>
        <fullName evidence="2">Uncharacterized protein</fullName>
    </submittedName>
</protein>
<evidence type="ECO:0000313" key="3">
    <source>
        <dbReference type="EMBL" id="KLU99139.1"/>
    </source>
</evidence>
<sequence length="211" mass="23438">MKRSKHVVLASMRKNWRPTMMAPFTAILAGAALSGCSDPSQDASIYQGLNDCIGDNPDHAEECRAAYQSALEEAARTSPKYASRADCELEFGINACVQAPSNDWFMPAMAGFMFARLINSDNRYYSQPMFRSTYPTSRYYGYWVTSDGYNYGKSSYKKSKVKIKYDDMKPKPAVNRTIKRGGFGSSVSAKSSWSSNRSYSTSSRSRGGWGG</sequence>
<name>A0A090R9N5_9GAMM</name>